<protein>
    <submittedName>
        <fullName evidence="1">Uncharacterized protein</fullName>
    </submittedName>
</protein>
<reference evidence="1" key="1">
    <citation type="submission" date="2024-03" db="EMBL/GenBank/DDBJ databases">
        <title>Diverse circular DNA viruses in blood, oral, and fecal samples of captive lemurs.</title>
        <authorList>
            <person name="Paietta E.N."/>
            <person name="Kraberger S."/>
            <person name="Lund M.C."/>
            <person name="Custer J.M."/>
            <person name="Vargas K.M."/>
            <person name="Ehmke E.E."/>
            <person name="Yoder A.D."/>
            <person name="Varsani A."/>
        </authorList>
    </citation>
    <scope>NUCLEOTIDE SEQUENCE</scope>
    <source>
        <strain evidence="1">Duke_30FF_63</strain>
    </source>
</reference>
<organism evidence="1">
    <name type="scientific">Dulem virus 42</name>
    <dbReference type="NCBI Taxonomy" id="3145760"/>
    <lineage>
        <taxon>Viruses</taxon>
        <taxon>Duplodnaviria</taxon>
        <taxon>Heunggongvirae</taxon>
        <taxon>Uroviricota</taxon>
        <taxon>Caudoviricetes</taxon>
    </lineage>
</organism>
<name>A0AAU8B9B1_9CAUD</name>
<proteinExistence type="predicted"/>
<sequence length="193" mass="22962">MDENPEMAHMVEVFGEKYGLFSEEWKRARQADVQAIVNKLKTNYKNDLDFREWYRVNYDITADDLNDIAVPLEDFQEYARWRYISDKFNITNSESFANNPFIRSAAKEILGIENAKELKQHLKDTYENDKDIVKQITDRAGDMYMEGNMTKEQYLRSYVHLFHLYTKIRMTQKALARAKDQQMRLSAIRKYSG</sequence>
<dbReference type="EMBL" id="PP511876">
    <property type="protein sequence ID" value="XCD08350.1"/>
    <property type="molecule type" value="Genomic_DNA"/>
</dbReference>
<evidence type="ECO:0000313" key="1">
    <source>
        <dbReference type="EMBL" id="XCD08350.1"/>
    </source>
</evidence>
<accession>A0AAU8B9B1</accession>